<proteinExistence type="predicted"/>
<protein>
    <submittedName>
        <fullName evidence="1">Uncharacterized protein</fullName>
    </submittedName>
</protein>
<accession>A0A0F8V8Z9</accession>
<comment type="caution">
    <text evidence="1">The sequence shown here is derived from an EMBL/GenBank/DDBJ whole genome shotgun (WGS) entry which is preliminary data.</text>
</comment>
<dbReference type="AlphaFoldDB" id="A0A0F8V8Z9"/>
<gene>
    <name evidence="1" type="ORF">LCGC14_2906010</name>
</gene>
<dbReference type="EMBL" id="LAZR01070439">
    <property type="protein sequence ID" value="KKK40957.1"/>
    <property type="molecule type" value="Genomic_DNA"/>
</dbReference>
<feature type="non-terminal residue" evidence="1">
    <location>
        <position position="42"/>
    </location>
</feature>
<sequence length="42" mass="4815">MDVIQHESHILPILTGDFIDFECEPDCWQTQGITESGRLPDQ</sequence>
<evidence type="ECO:0000313" key="1">
    <source>
        <dbReference type="EMBL" id="KKK40957.1"/>
    </source>
</evidence>
<name>A0A0F8V8Z9_9ZZZZ</name>
<organism evidence="1">
    <name type="scientific">marine sediment metagenome</name>
    <dbReference type="NCBI Taxonomy" id="412755"/>
    <lineage>
        <taxon>unclassified sequences</taxon>
        <taxon>metagenomes</taxon>
        <taxon>ecological metagenomes</taxon>
    </lineage>
</organism>
<reference evidence="1" key="1">
    <citation type="journal article" date="2015" name="Nature">
        <title>Complex archaea that bridge the gap between prokaryotes and eukaryotes.</title>
        <authorList>
            <person name="Spang A."/>
            <person name="Saw J.H."/>
            <person name="Jorgensen S.L."/>
            <person name="Zaremba-Niedzwiedzka K."/>
            <person name="Martijn J."/>
            <person name="Lind A.E."/>
            <person name="van Eijk R."/>
            <person name="Schleper C."/>
            <person name="Guy L."/>
            <person name="Ettema T.J."/>
        </authorList>
    </citation>
    <scope>NUCLEOTIDE SEQUENCE</scope>
</reference>